<keyword evidence="8 10" id="KW-0482">Metalloprotease</keyword>
<dbReference type="RefSeq" id="WP_098696859.1">
    <property type="nucleotide sequence ID" value="NZ_CP023778.1"/>
</dbReference>
<dbReference type="Gene3D" id="3.30.2010.10">
    <property type="entry name" value="Metalloproteases ('zincins'), catalytic domain"/>
    <property type="match status" value="1"/>
</dbReference>
<evidence type="ECO:0000256" key="9">
    <source>
        <dbReference type="ARBA" id="ARBA00023136"/>
    </source>
</evidence>
<accession>A0A291RRJ4</accession>
<evidence type="ECO:0000313" key="14">
    <source>
        <dbReference type="Proteomes" id="UP000221961"/>
    </source>
</evidence>
<keyword evidence="1" id="KW-1003">Cell membrane</keyword>
<feature type="transmembrane region" description="Helical" evidence="11">
    <location>
        <begin position="32"/>
        <end position="56"/>
    </location>
</feature>
<keyword evidence="4" id="KW-0479">Metal-binding</keyword>
<dbReference type="KEGG" id="ntp:CRH09_30470"/>
<protein>
    <submittedName>
        <fullName evidence="13">Peptidase</fullName>
    </submittedName>
</protein>
<evidence type="ECO:0000256" key="2">
    <source>
        <dbReference type="ARBA" id="ARBA00022670"/>
    </source>
</evidence>
<keyword evidence="2 10" id="KW-0645">Protease</keyword>
<evidence type="ECO:0000256" key="8">
    <source>
        <dbReference type="ARBA" id="ARBA00023049"/>
    </source>
</evidence>
<sequence>MVTLLLGIPWFVCSLAVVDVVADVAVSGNAVVVWVVVGVFVASGVVVFVPATEHVIARVVFRLRRPTAAEQYRLDRAWSVVSRAAGIPVDRYRLWVQETGELNAFASSGHIVAVTRGSLDRLAPQHLSAVLAHELGHHLGGHAWAGMLSYWYSMPGRLFVRVLSVVSRGIIAVVGGIALGMAGAEGTGCLIALVRWVPLLFLAGLTWMHPVLVVLWAIPLVLAWFDRYGEKYADRVAAELGFGPDLIEVFGLWLRAGRDDARRRRGLRANLFATHPPLASRIQALEKRMYGRIRSIDRG</sequence>
<dbReference type="Pfam" id="PF01435">
    <property type="entry name" value="Peptidase_M48"/>
    <property type="match status" value="1"/>
</dbReference>
<reference evidence="13 14" key="1">
    <citation type="submission" date="2017-10" db="EMBL/GenBank/DDBJ databases">
        <title>Comparative genomics between pathogenic Norcardia.</title>
        <authorList>
            <person name="Zeng L."/>
        </authorList>
    </citation>
    <scope>NUCLEOTIDE SEQUENCE [LARGE SCALE GENOMIC DNA]</scope>
    <source>
        <strain evidence="13 14">NC_YFY_NT001</strain>
    </source>
</reference>
<evidence type="ECO:0000259" key="12">
    <source>
        <dbReference type="Pfam" id="PF01435"/>
    </source>
</evidence>
<comment type="similarity">
    <text evidence="10">Belongs to the peptidase M48 family.</text>
</comment>
<feature type="transmembrane region" description="Helical" evidence="11">
    <location>
        <begin position="199"/>
        <end position="225"/>
    </location>
</feature>
<feature type="domain" description="Peptidase M48" evidence="12">
    <location>
        <begin position="70"/>
        <end position="288"/>
    </location>
</feature>
<dbReference type="InterPro" id="IPR050083">
    <property type="entry name" value="HtpX_protease"/>
</dbReference>
<evidence type="ECO:0000256" key="4">
    <source>
        <dbReference type="ARBA" id="ARBA00022723"/>
    </source>
</evidence>
<evidence type="ECO:0000313" key="13">
    <source>
        <dbReference type="EMBL" id="ATL69854.1"/>
    </source>
</evidence>
<keyword evidence="9 11" id="KW-0472">Membrane</keyword>
<dbReference type="InterPro" id="IPR001915">
    <property type="entry name" value="Peptidase_M48"/>
</dbReference>
<evidence type="ECO:0000256" key="10">
    <source>
        <dbReference type="RuleBase" id="RU003983"/>
    </source>
</evidence>
<proteinExistence type="inferred from homology"/>
<dbReference type="PANTHER" id="PTHR43221">
    <property type="entry name" value="PROTEASE HTPX"/>
    <property type="match status" value="1"/>
</dbReference>
<gene>
    <name evidence="13" type="ORF">CRH09_30470</name>
</gene>
<keyword evidence="7 11" id="KW-1133">Transmembrane helix</keyword>
<dbReference type="PANTHER" id="PTHR43221:SF2">
    <property type="entry name" value="PROTEASE HTPX HOMOLOG"/>
    <property type="match status" value="1"/>
</dbReference>
<dbReference type="GeneID" id="88361609"/>
<evidence type="ECO:0000256" key="5">
    <source>
        <dbReference type="ARBA" id="ARBA00022801"/>
    </source>
</evidence>
<name>A0A291RRJ4_9NOCA</name>
<dbReference type="Proteomes" id="UP000221961">
    <property type="component" value="Chromosome"/>
</dbReference>
<keyword evidence="5 10" id="KW-0378">Hydrolase</keyword>
<dbReference type="GO" id="GO:0004222">
    <property type="term" value="F:metalloendopeptidase activity"/>
    <property type="evidence" value="ECO:0007669"/>
    <property type="project" value="InterPro"/>
</dbReference>
<comment type="cofactor">
    <cofactor evidence="10">
        <name>Zn(2+)</name>
        <dbReference type="ChEBI" id="CHEBI:29105"/>
    </cofactor>
    <text evidence="10">Binds 1 zinc ion per subunit.</text>
</comment>
<evidence type="ECO:0000256" key="11">
    <source>
        <dbReference type="SAM" id="Phobius"/>
    </source>
</evidence>
<evidence type="ECO:0000256" key="1">
    <source>
        <dbReference type="ARBA" id="ARBA00022475"/>
    </source>
</evidence>
<keyword evidence="3 11" id="KW-0812">Transmembrane</keyword>
<organism evidence="13 14">
    <name type="scientific">Nocardia terpenica</name>
    <dbReference type="NCBI Taxonomy" id="455432"/>
    <lineage>
        <taxon>Bacteria</taxon>
        <taxon>Bacillati</taxon>
        <taxon>Actinomycetota</taxon>
        <taxon>Actinomycetes</taxon>
        <taxon>Mycobacteriales</taxon>
        <taxon>Nocardiaceae</taxon>
        <taxon>Nocardia</taxon>
    </lineage>
</organism>
<evidence type="ECO:0000256" key="7">
    <source>
        <dbReference type="ARBA" id="ARBA00022989"/>
    </source>
</evidence>
<dbReference type="GO" id="GO:0046872">
    <property type="term" value="F:metal ion binding"/>
    <property type="evidence" value="ECO:0007669"/>
    <property type="project" value="UniProtKB-KW"/>
</dbReference>
<dbReference type="GO" id="GO:0006508">
    <property type="term" value="P:proteolysis"/>
    <property type="evidence" value="ECO:0007669"/>
    <property type="project" value="UniProtKB-KW"/>
</dbReference>
<dbReference type="EMBL" id="CP023778">
    <property type="protein sequence ID" value="ATL69854.1"/>
    <property type="molecule type" value="Genomic_DNA"/>
</dbReference>
<dbReference type="AlphaFoldDB" id="A0A291RRJ4"/>
<evidence type="ECO:0000256" key="6">
    <source>
        <dbReference type="ARBA" id="ARBA00022833"/>
    </source>
</evidence>
<evidence type="ECO:0000256" key="3">
    <source>
        <dbReference type="ARBA" id="ARBA00022692"/>
    </source>
</evidence>
<keyword evidence="6 10" id="KW-0862">Zinc</keyword>